<dbReference type="SMART" id="SM00409">
    <property type="entry name" value="IG"/>
    <property type="match status" value="1"/>
</dbReference>
<proteinExistence type="predicted"/>
<dbReference type="Pfam" id="PF21339">
    <property type="entry name" value="VEGFR-1-like_Ig-like"/>
    <property type="match status" value="1"/>
</dbReference>
<feature type="non-terminal residue" evidence="4">
    <location>
        <position position="155"/>
    </location>
</feature>
<protein>
    <recommendedName>
        <fullName evidence="2">Platelet-derived growth factor receptor-like protein</fullName>
    </recommendedName>
</protein>
<gene>
    <name evidence="4" type="ORF">RIMI_LOCUS6315062</name>
</gene>
<organism evidence="4 5">
    <name type="scientific">Ranitomeya imitator</name>
    <name type="common">mimic poison frog</name>
    <dbReference type="NCBI Taxonomy" id="111125"/>
    <lineage>
        <taxon>Eukaryota</taxon>
        <taxon>Metazoa</taxon>
        <taxon>Chordata</taxon>
        <taxon>Craniata</taxon>
        <taxon>Vertebrata</taxon>
        <taxon>Euteleostomi</taxon>
        <taxon>Amphibia</taxon>
        <taxon>Batrachia</taxon>
        <taxon>Anura</taxon>
        <taxon>Neobatrachia</taxon>
        <taxon>Hyloidea</taxon>
        <taxon>Dendrobatidae</taxon>
        <taxon>Dendrobatinae</taxon>
        <taxon>Ranitomeya</taxon>
    </lineage>
</organism>
<name>A0ABN9L9T6_9NEOB</name>
<keyword evidence="5" id="KW-1185">Reference proteome</keyword>
<comment type="subunit">
    <text evidence="1">Forms a complex composed of PDGFRL, TNK2 and GRB2.</text>
</comment>
<dbReference type="Proteomes" id="UP001176940">
    <property type="component" value="Unassembled WGS sequence"/>
</dbReference>
<evidence type="ECO:0000313" key="5">
    <source>
        <dbReference type="Proteomes" id="UP001176940"/>
    </source>
</evidence>
<evidence type="ECO:0000313" key="4">
    <source>
        <dbReference type="EMBL" id="CAJ0935402.1"/>
    </source>
</evidence>
<dbReference type="PANTHER" id="PTHR15360">
    <property type="entry name" value="PLATELET-DERIVED GROWTH FACTOR RECEPTOR LIKE"/>
    <property type="match status" value="1"/>
</dbReference>
<dbReference type="Gene3D" id="2.60.40.10">
    <property type="entry name" value="Immunoglobulins"/>
    <property type="match status" value="2"/>
</dbReference>
<feature type="domain" description="Ig-like" evidence="3">
    <location>
        <begin position="61"/>
        <end position="151"/>
    </location>
</feature>
<evidence type="ECO:0000256" key="2">
    <source>
        <dbReference type="ARBA" id="ARBA00019671"/>
    </source>
</evidence>
<accession>A0ABN9L9T6</accession>
<dbReference type="InterPro" id="IPR003599">
    <property type="entry name" value="Ig_sub"/>
</dbReference>
<dbReference type="PANTHER" id="PTHR15360:SF4">
    <property type="entry name" value="PROTEIN KINASE DOMAIN-CONTAINING PROTEIN"/>
    <property type="match status" value="1"/>
</dbReference>
<evidence type="ECO:0000259" key="3">
    <source>
        <dbReference type="PROSITE" id="PS50835"/>
    </source>
</evidence>
<dbReference type="Pfam" id="PF13927">
    <property type="entry name" value="Ig_3"/>
    <property type="match status" value="1"/>
</dbReference>
<sequence>MPRFYNRAKIDQHGMEWDPRIGFTIPSPHHSLQEIVKCETEVKGKRYYSLFWKQNVVTSEAKITSMEAKSPTLLAGETLHLSCTGEVPYNARVAIEWVHEGKVLDATKTHFDTGNGYAGDRLLQIKNVTKKHSGVYICRNKYFPHVAKNISITVY</sequence>
<evidence type="ECO:0000256" key="1">
    <source>
        <dbReference type="ARBA" id="ARBA00011360"/>
    </source>
</evidence>
<reference evidence="4" key="1">
    <citation type="submission" date="2023-07" db="EMBL/GenBank/DDBJ databases">
        <authorList>
            <person name="Stuckert A."/>
        </authorList>
    </citation>
    <scope>NUCLEOTIDE SEQUENCE</scope>
</reference>
<dbReference type="InterPro" id="IPR036179">
    <property type="entry name" value="Ig-like_dom_sf"/>
</dbReference>
<dbReference type="InterPro" id="IPR013783">
    <property type="entry name" value="Ig-like_fold"/>
</dbReference>
<dbReference type="PROSITE" id="PS50835">
    <property type="entry name" value="IG_LIKE"/>
    <property type="match status" value="1"/>
</dbReference>
<dbReference type="InterPro" id="IPR042495">
    <property type="entry name" value="PDGFRL"/>
</dbReference>
<dbReference type="EMBL" id="CAUEEQ010011261">
    <property type="protein sequence ID" value="CAJ0935402.1"/>
    <property type="molecule type" value="Genomic_DNA"/>
</dbReference>
<comment type="caution">
    <text evidence="4">The sequence shown here is derived from an EMBL/GenBank/DDBJ whole genome shotgun (WGS) entry which is preliminary data.</text>
</comment>
<dbReference type="InterPro" id="IPR007110">
    <property type="entry name" value="Ig-like_dom"/>
</dbReference>
<dbReference type="SUPFAM" id="SSF48726">
    <property type="entry name" value="Immunoglobulin"/>
    <property type="match status" value="1"/>
</dbReference>